<keyword evidence="3 9" id="KW-0032">Aminotransferase</keyword>
<dbReference type="InterPro" id="IPR000192">
    <property type="entry name" value="Aminotrans_V_dom"/>
</dbReference>
<feature type="binding site" evidence="6">
    <location>
        <position position="332"/>
    </location>
    <ligand>
        <name>substrate</name>
    </ligand>
</feature>
<dbReference type="Pfam" id="PF00266">
    <property type="entry name" value="Aminotran_5"/>
    <property type="match status" value="1"/>
</dbReference>
<organism evidence="9 10">
    <name type="scientific">Candidatus Thermochlorobacter aerophilus</name>
    <dbReference type="NCBI Taxonomy" id="1868324"/>
    <lineage>
        <taxon>Bacteria</taxon>
        <taxon>Pseudomonadati</taxon>
        <taxon>Chlorobiota</taxon>
        <taxon>Chlorobiia</taxon>
        <taxon>Chlorobiales</taxon>
        <taxon>Candidatus Thermochlorobacteriaceae</taxon>
        <taxon>Candidatus Thermochlorobacter</taxon>
    </lineage>
</organism>
<dbReference type="GO" id="GO:0008453">
    <property type="term" value="F:alanine-glyoxylate transaminase activity"/>
    <property type="evidence" value="ECO:0007669"/>
    <property type="project" value="TreeGrafter"/>
</dbReference>
<dbReference type="Proteomes" id="UP000266389">
    <property type="component" value="Unassembled WGS sequence"/>
</dbReference>
<evidence type="ECO:0000313" key="9">
    <source>
        <dbReference type="EMBL" id="RFM23445.1"/>
    </source>
</evidence>
<dbReference type="PANTHER" id="PTHR21152">
    <property type="entry name" value="AMINOTRANSFERASE CLASS V"/>
    <property type="match status" value="1"/>
</dbReference>
<comment type="caution">
    <text evidence="9">The sequence shown here is derived from an EMBL/GenBank/DDBJ whole genome shotgun (WGS) entry which is preliminary data.</text>
</comment>
<gene>
    <name evidence="9" type="ORF">D0433_10960</name>
</gene>
<evidence type="ECO:0000313" key="10">
    <source>
        <dbReference type="Proteomes" id="UP000266389"/>
    </source>
</evidence>
<proteinExistence type="inferred from homology"/>
<evidence type="ECO:0000256" key="6">
    <source>
        <dbReference type="PIRSR" id="PIRSR000524-1"/>
    </source>
</evidence>
<dbReference type="EMBL" id="PHFL01000065">
    <property type="protein sequence ID" value="RFM23445.1"/>
    <property type="molecule type" value="Genomic_DNA"/>
</dbReference>
<evidence type="ECO:0000259" key="8">
    <source>
        <dbReference type="Pfam" id="PF00266"/>
    </source>
</evidence>
<comment type="similarity">
    <text evidence="2">Belongs to the class-V pyridoxal-phosphate-dependent aminotransferase family.</text>
</comment>
<dbReference type="InterPro" id="IPR024169">
    <property type="entry name" value="SP_NH2Trfase/AEP_transaminase"/>
</dbReference>
<dbReference type="Gene3D" id="3.90.1150.10">
    <property type="entry name" value="Aspartate Aminotransferase, domain 1"/>
    <property type="match status" value="1"/>
</dbReference>
<evidence type="ECO:0000256" key="3">
    <source>
        <dbReference type="ARBA" id="ARBA00022576"/>
    </source>
</evidence>
<evidence type="ECO:0000256" key="1">
    <source>
        <dbReference type="ARBA" id="ARBA00001933"/>
    </source>
</evidence>
<reference evidence="9 10" key="1">
    <citation type="journal article" date="2011" name="ISME J.">
        <title>Community ecology of hot spring cyanobacterial mats: predominant populations and their functional potential.</title>
        <authorList>
            <person name="Klatt C.G."/>
            <person name="Wood J.M."/>
            <person name="Rusch D.B."/>
            <person name="Bateson M.M."/>
            <person name="Hamamura N."/>
            <person name="Heidelberg J.F."/>
            <person name="Grossman A.R."/>
            <person name="Bhaya D."/>
            <person name="Cohan F.M."/>
            <person name="Kuhl M."/>
            <person name="Bryant D.A."/>
            <person name="Ward D.M."/>
        </authorList>
    </citation>
    <scope>NUCLEOTIDE SEQUENCE [LARGE SCALE GENOMIC DNA]</scope>
    <source>
        <strain evidence="9">OS</strain>
    </source>
</reference>
<dbReference type="Gene3D" id="3.40.640.10">
    <property type="entry name" value="Type I PLP-dependent aspartate aminotransferase-like (Major domain)"/>
    <property type="match status" value="1"/>
</dbReference>
<keyword evidence="5 7" id="KW-0663">Pyridoxal phosphate</keyword>
<dbReference type="PANTHER" id="PTHR21152:SF40">
    <property type="entry name" value="ALANINE--GLYOXYLATE AMINOTRANSFERASE"/>
    <property type="match status" value="1"/>
</dbReference>
<dbReference type="AlphaFoldDB" id="A0A395LY36"/>
<dbReference type="SUPFAM" id="SSF53383">
    <property type="entry name" value="PLP-dependent transferases"/>
    <property type="match status" value="1"/>
</dbReference>
<feature type="domain" description="Aminotransferase class V" evidence="8">
    <location>
        <begin position="6"/>
        <end position="326"/>
    </location>
</feature>
<protein>
    <submittedName>
        <fullName evidence="9">Alanine--glyoxylate aminotransferase family protein</fullName>
    </submittedName>
</protein>
<dbReference type="PIRSF" id="PIRSF000524">
    <property type="entry name" value="SPT"/>
    <property type="match status" value="1"/>
</dbReference>
<dbReference type="GO" id="GO:0019265">
    <property type="term" value="P:glycine biosynthetic process, by transamination of glyoxylate"/>
    <property type="evidence" value="ECO:0007669"/>
    <property type="project" value="TreeGrafter"/>
</dbReference>
<feature type="modified residue" description="N6-(pyridoxal phosphate)lysine" evidence="7">
    <location>
        <position position="190"/>
    </location>
</feature>
<name>A0A395LY36_9BACT</name>
<dbReference type="FunFam" id="3.40.640.10:FF:000027">
    <property type="entry name" value="Serine--pyruvate aminotransferase, mitochondrial"/>
    <property type="match status" value="1"/>
</dbReference>
<evidence type="ECO:0000256" key="2">
    <source>
        <dbReference type="ARBA" id="ARBA00009236"/>
    </source>
</evidence>
<dbReference type="GO" id="GO:0004760">
    <property type="term" value="F:L-serine-pyruvate transaminase activity"/>
    <property type="evidence" value="ECO:0007669"/>
    <property type="project" value="TreeGrafter"/>
</dbReference>
<dbReference type="InterPro" id="IPR015421">
    <property type="entry name" value="PyrdxlP-dep_Trfase_major"/>
</dbReference>
<comment type="cofactor">
    <cofactor evidence="1 7">
        <name>pyridoxal 5'-phosphate</name>
        <dbReference type="ChEBI" id="CHEBI:597326"/>
    </cofactor>
</comment>
<evidence type="ECO:0000256" key="5">
    <source>
        <dbReference type="ARBA" id="ARBA00022898"/>
    </source>
</evidence>
<dbReference type="InterPro" id="IPR015422">
    <property type="entry name" value="PyrdxlP-dep_Trfase_small"/>
</dbReference>
<accession>A0A395LY36</accession>
<sequence length="382" mass="42163">MKKRLFTPGPTPVPEQVMLRMAAPMIHHRNPEFMEILTRVHENLKYLFQTKQPVVVLTCSGTGGMEATMVSMFSPGDKIIAVNGGKFGERWADMARKYTGNCIELKVPWGTSIQPEEIIKALKEHPDTKGVYFTHSETSTGTATDVKAMAKAIREHSDALICVDGVTAVGAHELRFDDWGIDACVTGSQKGLMMPPGLALVALSERAINAIETAKLPSYYLSLKKALKSYKDNDTPFTPAVSLVIGLDESLQLIKQEGIENIWKRHQRLSMACRMGCEALGMRLFSNSPSNAVTPVWLPEGVEWKTFNKILKLEHGITVAAGQDSYAGKIFRISHLGFYDELDMLTVIGALEMTLKKINYPFEIGSGVSAVMRAFLEEPIAV</sequence>
<evidence type="ECO:0000256" key="4">
    <source>
        <dbReference type="ARBA" id="ARBA00022679"/>
    </source>
</evidence>
<evidence type="ECO:0000256" key="7">
    <source>
        <dbReference type="PIRSR" id="PIRSR000524-50"/>
    </source>
</evidence>
<keyword evidence="4 9" id="KW-0808">Transferase</keyword>
<dbReference type="InterPro" id="IPR015424">
    <property type="entry name" value="PyrdxlP-dep_Trfase"/>
</dbReference>